<reference evidence="12" key="1">
    <citation type="submission" date="2022-10" db="EMBL/GenBank/DDBJ databases">
        <title>Culturing micro-colonial fungi from biological soil crusts in the Mojave desert and describing Neophaeococcomyces mojavensis, and introducing the new genera and species Taxawa tesnikishii.</title>
        <authorList>
            <person name="Kurbessoian T."/>
            <person name="Stajich J.E."/>
        </authorList>
    </citation>
    <scope>NUCLEOTIDE SEQUENCE</scope>
    <source>
        <strain evidence="12">TK_41</strain>
    </source>
</reference>
<organism evidence="12 13">
    <name type="scientific">Cladophialophora chaetospira</name>
    <dbReference type="NCBI Taxonomy" id="386627"/>
    <lineage>
        <taxon>Eukaryota</taxon>
        <taxon>Fungi</taxon>
        <taxon>Dikarya</taxon>
        <taxon>Ascomycota</taxon>
        <taxon>Pezizomycotina</taxon>
        <taxon>Eurotiomycetes</taxon>
        <taxon>Chaetothyriomycetidae</taxon>
        <taxon>Chaetothyriales</taxon>
        <taxon>Herpotrichiellaceae</taxon>
        <taxon>Cladophialophora</taxon>
    </lineage>
</organism>
<dbReference type="PANTHER" id="PTHR46803:SF2">
    <property type="entry name" value="E3 UBIQUITIN-PROTEIN LIGASE CHIP"/>
    <property type="match status" value="1"/>
</dbReference>
<sequence length="272" mass="30613">MSQPSSFKDLGNDIAEHSRSDPKVFGNRALTRIKLSDWPGAESDARKAIELYGPKSKTNLAMKAHYYLAQALLPQRHVGEALDEAKLAYSICIEVQDPSADVIGTFILRSKQAKWQARETARLRELNETLAVVEDLLDAQLQRDIDAVDNRYRYGEIGHTGRIEEIEGLQGEADLRRANIRRGFEDSKRPETVERVVPDWLIDPITFEVMHDPIVTPTGVSYERVALLRHIKASGSDPITRQPLKADQLIPNVALKNACSEFLDKNGWAADW</sequence>
<protein>
    <recommendedName>
        <fullName evidence="9">E3 ubiquitin-protein ligase CHIP</fullName>
        <ecNumber evidence="2">2.3.2.27</ecNumber>
        <ecNumber evidence="3">5.2.1.8</ecNumber>
    </recommendedName>
    <alternativeName>
        <fullName evidence="10">RING-type E3 ubiquitin transferase CHIP</fullName>
    </alternativeName>
</protein>
<dbReference type="EMBL" id="JAPDRK010000008">
    <property type="protein sequence ID" value="KAJ9609795.1"/>
    <property type="molecule type" value="Genomic_DNA"/>
</dbReference>
<dbReference type="SMART" id="SM00504">
    <property type="entry name" value="Ubox"/>
    <property type="match status" value="1"/>
</dbReference>
<dbReference type="PANTHER" id="PTHR46803">
    <property type="entry name" value="E3 UBIQUITIN-PROTEIN LIGASE CHIP"/>
    <property type="match status" value="1"/>
</dbReference>
<dbReference type="Gene3D" id="1.25.40.10">
    <property type="entry name" value="Tetratricopeptide repeat domain"/>
    <property type="match status" value="1"/>
</dbReference>
<evidence type="ECO:0000313" key="12">
    <source>
        <dbReference type="EMBL" id="KAJ9609795.1"/>
    </source>
</evidence>
<evidence type="ECO:0000256" key="9">
    <source>
        <dbReference type="ARBA" id="ARBA00044534"/>
    </source>
</evidence>
<dbReference type="GO" id="GO:0051087">
    <property type="term" value="F:protein-folding chaperone binding"/>
    <property type="evidence" value="ECO:0007669"/>
    <property type="project" value="TreeGrafter"/>
</dbReference>
<keyword evidence="8" id="KW-0413">Isomerase</keyword>
<dbReference type="Pfam" id="PF04564">
    <property type="entry name" value="U-box"/>
    <property type="match status" value="1"/>
</dbReference>
<dbReference type="CDD" id="cd16654">
    <property type="entry name" value="RING-Ubox_CHIP"/>
    <property type="match status" value="1"/>
</dbReference>
<dbReference type="AlphaFoldDB" id="A0AA39CIZ5"/>
<dbReference type="SUPFAM" id="SSF48452">
    <property type="entry name" value="TPR-like"/>
    <property type="match status" value="1"/>
</dbReference>
<dbReference type="PROSITE" id="PS51698">
    <property type="entry name" value="U_BOX"/>
    <property type="match status" value="1"/>
</dbReference>
<feature type="domain" description="U-box" evidence="11">
    <location>
        <begin position="196"/>
        <end position="269"/>
    </location>
</feature>
<keyword evidence="6" id="KW-0833">Ubl conjugation pathway</keyword>
<keyword evidence="5" id="KW-0677">Repeat</keyword>
<evidence type="ECO:0000259" key="11">
    <source>
        <dbReference type="PROSITE" id="PS51698"/>
    </source>
</evidence>
<evidence type="ECO:0000256" key="4">
    <source>
        <dbReference type="ARBA" id="ARBA00022679"/>
    </source>
</evidence>
<dbReference type="GO" id="GO:0005737">
    <property type="term" value="C:cytoplasm"/>
    <property type="evidence" value="ECO:0007669"/>
    <property type="project" value="TreeGrafter"/>
</dbReference>
<dbReference type="SUPFAM" id="SSF57850">
    <property type="entry name" value="RING/U-box"/>
    <property type="match status" value="1"/>
</dbReference>
<gene>
    <name evidence="12" type="ORF">H2200_006123</name>
</gene>
<dbReference type="GO" id="GO:0043161">
    <property type="term" value="P:proteasome-mediated ubiquitin-dependent protein catabolic process"/>
    <property type="evidence" value="ECO:0007669"/>
    <property type="project" value="TreeGrafter"/>
</dbReference>
<dbReference type="Gene3D" id="3.30.40.10">
    <property type="entry name" value="Zinc/RING finger domain, C3HC4 (zinc finger)"/>
    <property type="match status" value="1"/>
</dbReference>
<keyword evidence="13" id="KW-1185">Reference proteome</keyword>
<dbReference type="GO" id="GO:0006515">
    <property type="term" value="P:protein quality control for misfolded or incompletely synthesized proteins"/>
    <property type="evidence" value="ECO:0007669"/>
    <property type="project" value="TreeGrafter"/>
</dbReference>
<dbReference type="InterPro" id="IPR013083">
    <property type="entry name" value="Znf_RING/FYVE/PHD"/>
</dbReference>
<keyword evidence="7" id="KW-0802">TPR repeat</keyword>
<accession>A0AA39CIZ5</accession>
<keyword evidence="4" id="KW-0808">Transferase</keyword>
<keyword evidence="8" id="KW-0697">Rotamase</keyword>
<proteinExistence type="predicted"/>
<dbReference type="InterPro" id="IPR045202">
    <property type="entry name" value="CHIP_RING-Ubox"/>
</dbReference>
<evidence type="ECO:0000256" key="5">
    <source>
        <dbReference type="ARBA" id="ARBA00022737"/>
    </source>
</evidence>
<evidence type="ECO:0000256" key="3">
    <source>
        <dbReference type="ARBA" id="ARBA00013194"/>
    </source>
</evidence>
<dbReference type="EC" id="5.2.1.8" evidence="3"/>
<dbReference type="GO" id="GO:0003755">
    <property type="term" value="F:peptidyl-prolyl cis-trans isomerase activity"/>
    <property type="evidence" value="ECO:0007669"/>
    <property type="project" value="UniProtKB-KW"/>
</dbReference>
<evidence type="ECO:0000256" key="8">
    <source>
        <dbReference type="ARBA" id="ARBA00023110"/>
    </source>
</evidence>
<dbReference type="Proteomes" id="UP001172673">
    <property type="component" value="Unassembled WGS sequence"/>
</dbReference>
<name>A0AA39CIZ5_9EURO</name>
<dbReference type="InterPro" id="IPR011990">
    <property type="entry name" value="TPR-like_helical_dom_sf"/>
</dbReference>
<dbReference type="GO" id="GO:0061630">
    <property type="term" value="F:ubiquitin protein ligase activity"/>
    <property type="evidence" value="ECO:0007669"/>
    <property type="project" value="UniProtKB-EC"/>
</dbReference>
<dbReference type="EC" id="2.3.2.27" evidence="2"/>
<comment type="catalytic activity">
    <reaction evidence="1">
        <text>S-ubiquitinyl-[E2 ubiquitin-conjugating enzyme]-L-cysteine + [acceptor protein]-L-lysine = [E2 ubiquitin-conjugating enzyme]-L-cysteine + N(6)-ubiquitinyl-[acceptor protein]-L-lysine.</text>
        <dbReference type="EC" id="2.3.2.27"/>
    </reaction>
</comment>
<evidence type="ECO:0000256" key="6">
    <source>
        <dbReference type="ARBA" id="ARBA00022786"/>
    </source>
</evidence>
<dbReference type="GO" id="GO:0000209">
    <property type="term" value="P:protein polyubiquitination"/>
    <property type="evidence" value="ECO:0007669"/>
    <property type="project" value="TreeGrafter"/>
</dbReference>
<dbReference type="InterPro" id="IPR003613">
    <property type="entry name" value="Ubox_domain"/>
</dbReference>
<evidence type="ECO:0000256" key="1">
    <source>
        <dbReference type="ARBA" id="ARBA00000900"/>
    </source>
</evidence>
<evidence type="ECO:0000313" key="13">
    <source>
        <dbReference type="Proteomes" id="UP001172673"/>
    </source>
</evidence>
<dbReference type="GO" id="GO:0045862">
    <property type="term" value="P:positive regulation of proteolysis"/>
    <property type="evidence" value="ECO:0007669"/>
    <property type="project" value="TreeGrafter"/>
</dbReference>
<evidence type="ECO:0000256" key="2">
    <source>
        <dbReference type="ARBA" id="ARBA00012483"/>
    </source>
</evidence>
<evidence type="ECO:0000256" key="7">
    <source>
        <dbReference type="ARBA" id="ARBA00022803"/>
    </source>
</evidence>
<dbReference type="GO" id="GO:0071218">
    <property type="term" value="P:cellular response to misfolded protein"/>
    <property type="evidence" value="ECO:0007669"/>
    <property type="project" value="TreeGrafter"/>
</dbReference>
<evidence type="ECO:0000256" key="10">
    <source>
        <dbReference type="ARBA" id="ARBA00044543"/>
    </source>
</evidence>
<comment type="caution">
    <text evidence="12">The sequence shown here is derived from an EMBL/GenBank/DDBJ whole genome shotgun (WGS) entry which is preliminary data.</text>
</comment>